<dbReference type="PANTHER" id="PTHR11669:SF8">
    <property type="entry name" value="DNA POLYMERASE III SUBUNIT DELTA"/>
    <property type="match status" value="1"/>
</dbReference>
<dbReference type="NCBIfam" id="NF005926">
    <property type="entry name" value="PRK07940.1"/>
    <property type="match status" value="1"/>
</dbReference>
<keyword evidence="3" id="KW-0548">Nucleotidyltransferase</keyword>
<dbReference type="GO" id="GO:0003887">
    <property type="term" value="F:DNA-directed DNA polymerase activity"/>
    <property type="evidence" value="ECO:0007669"/>
    <property type="project" value="UniProtKB-EC"/>
</dbReference>
<proteinExistence type="predicted"/>
<keyword evidence="3" id="KW-0808">Transferase</keyword>
<dbReference type="InterPro" id="IPR003593">
    <property type="entry name" value="AAA+_ATPase"/>
</dbReference>
<evidence type="ECO:0000313" key="4">
    <source>
        <dbReference type="Proteomes" id="UP001285521"/>
    </source>
</evidence>
<evidence type="ECO:0000313" key="3">
    <source>
        <dbReference type="EMBL" id="MDX8033881.1"/>
    </source>
</evidence>
<dbReference type="InterPro" id="IPR050238">
    <property type="entry name" value="DNA_Rep/Repair_Clamp_Loader"/>
</dbReference>
<dbReference type="Pfam" id="PF13177">
    <property type="entry name" value="DNA_pol3_delta2"/>
    <property type="match status" value="1"/>
</dbReference>
<dbReference type="RefSeq" id="WP_319968903.1">
    <property type="nucleotide sequence ID" value="NZ_JAXAVW010000023.1"/>
</dbReference>
<reference evidence="3 4" key="1">
    <citation type="submission" date="2023-11" db="EMBL/GenBank/DDBJ databases">
        <title>Lentzea sokolovensis, sp. nov., Lentzea kristufkii, sp. nov., and Lentzea miocenensis, sp. nov., rare actinobacteria from Sokolov Coal Basin, Miocene lacustrine sediment, Czech Republic.</title>
        <authorList>
            <person name="Lara A."/>
            <person name="Kotroba L."/>
            <person name="Nouioui I."/>
            <person name="Neumann-Schaal M."/>
            <person name="Mast Y."/>
            <person name="Chronakova A."/>
        </authorList>
    </citation>
    <scope>NUCLEOTIDE SEQUENCE [LARGE SCALE GENOMIC DNA]</scope>
    <source>
        <strain evidence="3 4">BCCO 10_0856</strain>
    </source>
</reference>
<dbReference type="InterPro" id="IPR027417">
    <property type="entry name" value="P-loop_NTPase"/>
</dbReference>
<accession>A0ABU4T6V9</accession>
<evidence type="ECO:0000259" key="2">
    <source>
        <dbReference type="SMART" id="SM00382"/>
    </source>
</evidence>
<dbReference type="EC" id="2.7.7.7" evidence="3"/>
<keyword evidence="4" id="KW-1185">Reference proteome</keyword>
<dbReference type="PANTHER" id="PTHR11669">
    <property type="entry name" value="REPLICATION FACTOR C / DNA POLYMERASE III GAMMA-TAU SUBUNIT"/>
    <property type="match status" value="1"/>
</dbReference>
<dbReference type="EMBL" id="JAXAVW010000023">
    <property type="protein sequence ID" value="MDX8033881.1"/>
    <property type="molecule type" value="Genomic_DNA"/>
</dbReference>
<dbReference type="SUPFAM" id="SSF52540">
    <property type="entry name" value="P-loop containing nucleoside triphosphate hydrolases"/>
    <property type="match status" value="1"/>
</dbReference>
<comment type="caution">
    <text evidence="3">The sequence shown here is derived from an EMBL/GenBank/DDBJ whole genome shotgun (WGS) entry which is preliminary data.</text>
</comment>
<gene>
    <name evidence="3" type="ORF">SK803_26975</name>
</gene>
<dbReference type="Proteomes" id="UP001285521">
    <property type="component" value="Unassembled WGS sequence"/>
</dbReference>
<dbReference type="NCBIfam" id="TIGR00678">
    <property type="entry name" value="holB"/>
    <property type="match status" value="1"/>
</dbReference>
<feature type="compositionally biased region" description="Low complexity" evidence="1">
    <location>
        <begin position="287"/>
        <end position="297"/>
    </location>
</feature>
<evidence type="ECO:0000256" key="1">
    <source>
        <dbReference type="SAM" id="MobiDB-lite"/>
    </source>
</evidence>
<name>A0ABU4T6V9_9PSEU</name>
<feature type="region of interest" description="Disordered" evidence="1">
    <location>
        <begin position="278"/>
        <end position="313"/>
    </location>
</feature>
<dbReference type="SMART" id="SM00382">
    <property type="entry name" value="AAA"/>
    <property type="match status" value="1"/>
</dbReference>
<dbReference type="InterPro" id="IPR004622">
    <property type="entry name" value="DNA_pol_HolB"/>
</dbReference>
<sequence>MSVWDEVVGQPDAVAVLSAAAEAASTIVAGGTPAPGVMTHAWLFTGPPGSGRSSTARAFAGALQCVVADDRPGCGECSGCRTSLHGTHADVRVVAPEGLSISVAEMRSLVQISARRPTSGRWQVVIIEDADRLTEGAANALLKAVEEPPARTVFLLCAPSDHPDDVSVTIRSRCRLVSLGSPRPASIASALESLEGVEPAMAQWAASVCGGHVGRARRLAVDSEVRARREAVLRIPLALRKPADVFTCADELIRAAEEDASTANEARNEVERSALETAMGAGGTGKGTAAASRGAKGALKDLEKRQKSRATRTQRDSLDMALVDLAGFYRDALVVHTGSEAALMHPDRASDSRTAAAQWSQESILRRLEAVLACREAIEVNVKPRIAVEAMVTTLHRG</sequence>
<reference evidence="3 4" key="2">
    <citation type="submission" date="2023-11" db="EMBL/GenBank/DDBJ databases">
        <authorList>
            <person name="Lara A.C."/>
            <person name="Chronakova A."/>
        </authorList>
    </citation>
    <scope>NUCLEOTIDE SEQUENCE [LARGE SCALE GENOMIC DNA]</scope>
    <source>
        <strain evidence="3 4">BCCO 10_0856</strain>
    </source>
</reference>
<dbReference type="Gene3D" id="3.40.50.300">
    <property type="entry name" value="P-loop containing nucleotide triphosphate hydrolases"/>
    <property type="match status" value="1"/>
</dbReference>
<protein>
    <submittedName>
        <fullName evidence="3">DNA polymerase III subunit delta</fullName>
        <ecNumber evidence="3">2.7.7.7</ecNumber>
    </submittedName>
</protein>
<organism evidence="3 4">
    <name type="scientific">Lentzea miocenica</name>
    <dbReference type="NCBI Taxonomy" id="3095431"/>
    <lineage>
        <taxon>Bacteria</taxon>
        <taxon>Bacillati</taxon>
        <taxon>Actinomycetota</taxon>
        <taxon>Actinomycetes</taxon>
        <taxon>Pseudonocardiales</taxon>
        <taxon>Pseudonocardiaceae</taxon>
        <taxon>Lentzea</taxon>
    </lineage>
</organism>
<feature type="domain" description="AAA+ ATPase" evidence="2">
    <location>
        <begin position="38"/>
        <end position="182"/>
    </location>
</feature>